<feature type="domain" description="Rhodanese" evidence="1">
    <location>
        <begin position="13"/>
        <end position="192"/>
    </location>
</feature>
<dbReference type="PANTHER" id="PTHR43031:SF16">
    <property type="entry name" value="OXIDOREDUCTASE"/>
    <property type="match status" value="1"/>
</dbReference>
<name>A0A917JGY4_9ENTE</name>
<dbReference type="Pfam" id="PF00581">
    <property type="entry name" value="Rhodanese"/>
    <property type="match status" value="2"/>
</dbReference>
<dbReference type="CDD" id="cd00158">
    <property type="entry name" value="RHOD"/>
    <property type="match status" value="2"/>
</dbReference>
<dbReference type="PROSITE" id="PS50206">
    <property type="entry name" value="RHODANESE_3"/>
    <property type="match status" value="1"/>
</dbReference>
<accession>A0A917JGY4</accession>
<comment type="caution">
    <text evidence="2">The sequence shown here is derived from an EMBL/GenBank/DDBJ whole genome shotgun (WGS) entry which is preliminary data.</text>
</comment>
<dbReference type="InterPro" id="IPR050229">
    <property type="entry name" value="GlpE_sulfurtransferase"/>
</dbReference>
<keyword evidence="3" id="KW-1185">Reference proteome</keyword>
<sequence>MQKIAFNTITNQQIIDTRLQHAYQTGSLKGAVNIPLAKFEKVASKLISSKNSLVFIVDEAQTQQLDTLEAQALALGFPAPLSYLLLAEIPVDQLVQTQTISATDFLATTNDYILLDVRDQANVTKPAPEKNLKTISLDDLASTYAQLDPEKEIYTLCGSGNSATTAASFLNSHGHKATVIEGGATAIQKELENQ</sequence>
<dbReference type="SMART" id="SM00450">
    <property type="entry name" value="RHOD"/>
    <property type="match status" value="1"/>
</dbReference>
<dbReference type="InterPro" id="IPR001763">
    <property type="entry name" value="Rhodanese-like_dom"/>
</dbReference>
<dbReference type="RefSeq" id="WP_188368411.1">
    <property type="nucleotide sequence ID" value="NZ_BMDT01000012.1"/>
</dbReference>
<reference evidence="2" key="1">
    <citation type="journal article" date="2014" name="Int. J. Syst. Evol. Microbiol.">
        <title>Complete genome sequence of Corynebacterium casei LMG S-19264T (=DSM 44701T), isolated from a smear-ripened cheese.</title>
        <authorList>
            <consortium name="US DOE Joint Genome Institute (JGI-PGF)"/>
            <person name="Walter F."/>
            <person name="Albersmeier A."/>
            <person name="Kalinowski J."/>
            <person name="Ruckert C."/>
        </authorList>
    </citation>
    <scope>NUCLEOTIDE SEQUENCE</scope>
    <source>
        <strain evidence="2">CCM 8433</strain>
    </source>
</reference>
<dbReference type="InterPro" id="IPR036873">
    <property type="entry name" value="Rhodanese-like_dom_sf"/>
</dbReference>
<dbReference type="PANTHER" id="PTHR43031">
    <property type="entry name" value="FAD-DEPENDENT OXIDOREDUCTASE"/>
    <property type="match status" value="1"/>
</dbReference>
<reference evidence="2" key="2">
    <citation type="submission" date="2020-09" db="EMBL/GenBank/DDBJ databases">
        <authorList>
            <person name="Sun Q."/>
            <person name="Sedlacek I."/>
        </authorList>
    </citation>
    <scope>NUCLEOTIDE SEQUENCE</scope>
    <source>
        <strain evidence="2">CCM 8433</strain>
    </source>
</reference>
<dbReference type="EMBL" id="BMDT01000012">
    <property type="protein sequence ID" value="GGI66586.1"/>
    <property type="molecule type" value="Genomic_DNA"/>
</dbReference>
<dbReference type="Gene3D" id="3.40.250.10">
    <property type="entry name" value="Rhodanese-like domain"/>
    <property type="match status" value="2"/>
</dbReference>
<protein>
    <recommendedName>
        <fullName evidence="1">Rhodanese domain-containing protein</fullName>
    </recommendedName>
</protein>
<dbReference type="SUPFAM" id="SSF52821">
    <property type="entry name" value="Rhodanese/Cell cycle control phosphatase"/>
    <property type="match status" value="2"/>
</dbReference>
<gene>
    <name evidence="2" type="ORF">GCM10011482_22400</name>
</gene>
<proteinExistence type="predicted"/>
<dbReference type="Proteomes" id="UP000622610">
    <property type="component" value="Unassembled WGS sequence"/>
</dbReference>
<evidence type="ECO:0000313" key="3">
    <source>
        <dbReference type="Proteomes" id="UP000622610"/>
    </source>
</evidence>
<evidence type="ECO:0000259" key="1">
    <source>
        <dbReference type="PROSITE" id="PS50206"/>
    </source>
</evidence>
<evidence type="ECO:0000313" key="2">
    <source>
        <dbReference type="EMBL" id="GGI66586.1"/>
    </source>
</evidence>
<organism evidence="2 3">
    <name type="scientific">Enterococcus alcedinis</name>
    <dbReference type="NCBI Taxonomy" id="1274384"/>
    <lineage>
        <taxon>Bacteria</taxon>
        <taxon>Bacillati</taxon>
        <taxon>Bacillota</taxon>
        <taxon>Bacilli</taxon>
        <taxon>Lactobacillales</taxon>
        <taxon>Enterococcaceae</taxon>
        <taxon>Enterococcus</taxon>
    </lineage>
</organism>
<dbReference type="AlphaFoldDB" id="A0A917JGY4"/>